<dbReference type="Gene3D" id="3.30.1330.40">
    <property type="entry name" value="RutC-like"/>
    <property type="match status" value="1"/>
</dbReference>
<organism evidence="2 3">
    <name type="scientific">Crystallibacter crystallopoietes</name>
    <dbReference type="NCBI Taxonomy" id="37928"/>
    <lineage>
        <taxon>Bacteria</taxon>
        <taxon>Bacillati</taxon>
        <taxon>Actinomycetota</taxon>
        <taxon>Actinomycetes</taxon>
        <taxon>Micrococcales</taxon>
        <taxon>Micrococcaceae</taxon>
        <taxon>Crystallibacter</taxon>
    </lineage>
</organism>
<comment type="similarity">
    <text evidence="1">Belongs to the RutC family.</text>
</comment>
<reference evidence="2 3" key="1">
    <citation type="submission" date="2016-10" db="EMBL/GenBank/DDBJ databases">
        <authorList>
            <person name="de Groot N.N."/>
        </authorList>
    </citation>
    <scope>NUCLEOTIDE SEQUENCE [LARGE SCALE GENOMIC DNA]</scope>
    <source>
        <strain evidence="2 3">DSM 20117</strain>
    </source>
</reference>
<dbReference type="GO" id="GO:0019239">
    <property type="term" value="F:deaminase activity"/>
    <property type="evidence" value="ECO:0007669"/>
    <property type="project" value="TreeGrafter"/>
</dbReference>
<dbReference type="GO" id="GO:0005829">
    <property type="term" value="C:cytosol"/>
    <property type="evidence" value="ECO:0007669"/>
    <property type="project" value="TreeGrafter"/>
</dbReference>
<dbReference type="InterPro" id="IPR035959">
    <property type="entry name" value="RutC-like_sf"/>
</dbReference>
<evidence type="ECO:0000313" key="2">
    <source>
        <dbReference type="EMBL" id="SDQ58924.1"/>
    </source>
</evidence>
<dbReference type="RefSeq" id="WP_074700066.1">
    <property type="nucleotide sequence ID" value="NZ_CP018863.1"/>
</dbReference>
<dbReference type="PANTHER" id="PTHR11803">
    <property type="entry name" value="2-IMINOBUTANOATE/2-IMINOPROPANOATE DEAMINASE RIDA"/>
    <property type="match status" value="1"/>
</dbReference>
<dbReference type="KEGG" id="acry:AC20117_08730"/>
<evidence type="ECO:0000313" key="3">
    <source>
        <dbReference type="Proteomes" id="UP000181917"/>
    </source>
</evidence>
<gene>
    <name evidence="2" type="ORF">SAMN04489742_1727</name>
</gene>
<name>A0A1H1C4A1_9MICC</name>
<dbReference type="CDD" id="cd00448">
    <property type="entry name" value="YjgF_YER057c_UK114_family"/>
    <property type="match status" value="1"/>
</dbReference>
<dbReference type="InterPro" id="IPR006175">
    <property type="entry name" value="YjgF/YER057c/UK114"/>
</dbReference>
<keyword evidence="3" id="KW-1185">Reference proteome</keyword>
<proteinExistence type="inferred from homology"/>
<dbReference type="EMBL" id="FNKH01000002">
    <property type="protein sequence ID" value="SDQ58924.1"/>
    <property type="molecule type" value="Genomic_DNA"/>
</dbReference>
<protein>
    <submittedName>
        <fullName evidence="2">2-iminobutanoate/2-iminopropanoate deaminase</fullName>
    </submittedName>
</protein>
<dbReference type="PANTHER" id="PTHR11803:SF58">
    <property type="entry name" value="PROTEIN HMF1-RELATED"/>
    <property type="match status" value="1"/>
</dbReference>
<dbReference type="Pfam" id="PF01042">
    <property type="entry name" value="Ribonuc_L-PSP"/>
    <property type="match status" value="1"/>
</dbReference>
<dbReference type="STRING" id="37928.SAMN04489742_1727"/>
<evidence type="ECO:0000256" key="1">
    <source>
        <dbReference type="ARBA" id="ARBA00010552"/>
    </source>
</evidence>
<dbReference type="AlphaFoldDB" id="A0A1H1C4A1"/>
<dbReference type="Proteomes" id="UP000181917">
    <property type="component" value="Unassembled WGS sequence"/>
</dbReference>
<sequence>MSVEKRTISTPDALSSPALSQAVQVGNLLFVSGQVGIKPGNTTAPESLEDEIELAFDGLEAVLKAAGAGLSSVVKTSCYLRDINDMGLFNDLYVRRFPAPLPSRTTIQAGLAMGLRFEIDAVAVLGQ</sequence>
<accession>A0A1H1C4A1</accession>
<dbReference type="OrthoDB" id="8684161at2"/>
<dbReference type="SUPFAM" id="SSF55298">
    <property type="entry name" value="YjgF-like"/>
    <property type="match status" value="1"/>
</dbReference>